<accession>G0U885</accession>
<evidence type="ECO:0000313" key="3">
    <source>
        <dbReference type="EMBL" id="CCC52095.1"/>
    </source>
</evidence>
<gene>
    <name evidence="3" type="ORF">TVY486_1011380</name>
</gene>
<feature type="compositionally biased region" description="Basic and acidic residues" evidence="2">
    <location>
        <begin position="337"/>
        <end position="346"/>
    </location>
</feature>
<feature type="region of interest" description="Disordered" evidence="2">
    <location>
        <begin position="322"/>
        <end position="364"/>
    </location>
</feature>
<organism evidence="3">
    <name type="scientific">Trypanosoma vivax (strain Y486)</name>
    <dbReference type="NCBI Taxonomy" id="1055687"/>
    <lineage>
        <taxon>Eukaryota</taxon>
        <taxon>Discoba</taxon>
        <taxon>Euglenozoa</taxon>
        <taxon>Kinetoplastea</taxon>
        <taxon>Metakinetoplastina</taxon>
        <taxon>Trypanosomatida</taxon>
        <taxon>Trypanosomatidae</taxon>
        <taxon>Trypanosoma</taxon>
        <taxon>Duttonella</taxon>
    </lineage>
</organism>
<feature type="compositionally biased region" description="Basic and acidic residues" evidence="2">
    <location>
        <begin position="138"/>
        <end position="155"/>
    </location>
</feature>
<dbReference type="VEuPathDB" id="TriTrypDB:TvY486_1011380"/>
<dbReference type="AlphaFoldDB" id="G0U885"/>
<keyword evidence="1" id="KW-0175">Coiled coil</keyword>
<feature type="region of interest" description="Disordered" evidence="2">
    <location>
        <begin position="615"/>
        <end position="653"/>
    </location>
</feature>
<feature type="compositionally biased region" description="Polar residues" evidence="2">
    <location>
        <begin position="670"/>
        <end position="682"/>
    </location>
</feature>
<feature type="region of interest" description="Disordered" evidence="2">
    <location>
        <begin position="663"/>
        <end position="682"/>
    </location>
</feature>
<feature type="coiled-coil region" evidence="1">
    <location>
        <begin position="453"/>
        <end position="536"/>
    </location>
</feature>
<feature type="compositionally biased region" description="Low complexity" evidence="2">
    <location>
        <begin position="554"/>
        <end position="569"/>
    </location>
</feature>
<reference evidence="3" key="1">
    <citation type="journal article" date="2012" name="Proc. Natl. Acad. Sci. U.S.A.">
        <title>Antigenic diversity is generated by distinct evolutionary mechanisms in African trypanosome species.</title>
        <authorList>
            <person name="Jackson A.P."/>
            <person name="Berry A."/>
            <person name="Aslett M."/>
            <person name="Allison H.C."/>
            <person name="Burton P."/>
            <person name="Vavrova-Anderson J."/>
            <person name="Brown R."/>
            <person name="Browne H."/>
            <person name="Corton N."/>
            <person name="Hauser H."/>
            <person name="Gamble J."/>
            <person name="Gilderthorp R."/>
            <person name="Marcello L."/>
            <person name="McQuillan J."/>
            <person name="Otto T.D."/>
            <person name="Quail M.A."/>
            <person name="Sanders M.J."/>
            <person name="van Tonder A."/>
            <person name="Ginger M.L."/>
            <person name="Field M.C."/>
            <person name="Barry J.D."/>
            <person name="Hertz-Fowler C."/>
            <person name="Berriman M."/>
        </authorList>
    </citation>
    <scope>NUCLEOTIDE SEQUENCE</scope>
    <source>
        <strain evidence="3">Y486</strain>
    </source>
</reference>
<feature type="compositionally biased region" description="Basic and acidic residues" evidence="2">
    <location>
        <begin position="750"/>
        <end position="760"/>
    </location>
</feature>
<feature type="compositionally biased region" description="Polar residues" evidence="2">
    <location>
        <begin position="230"/>
        <end position="241"/>
    </location>
</feature>
<name>G0U885_TRYVY</name>
<evidence type="ECO:0000256" key="2">
    <source>
        <dbReference type="SAM" id="MobiDB-lite"/>
    </source>
</evidence>
<protein>
    <submittedName>
        <fullName evidence="3">Uncharacterized protein</fullName>
    </submittedName>
</protein>
<dbReference type="EMBL" id="HE573026">
    <property type="protein sequence ID" value="CCC52095.1"/>
    <property type="molecule type" value="Genomic_DNA"/>
</dbReference>
<feature type="compositionally biased region" description="Low complexity" evidence="2">
    <location>
        <begin position="620"/>
        <end position="646"/>
    </location>
</feature>
<feature type="compositionally biased region" description="Polar residues" evidence="2">
    <location>
        <begin position="108"/>
        <end position="120"/>
    </location>
</feature>
<proteinExistence type="predicted"/>
<feature type="region of interest" description="Disordered" evidence="2">
    <location>
        <begin position="196"/>
        <end position="253"/>
    </location>
</feature>
<feature type="compositionally biased region" description="Acidic residues" evidence="2">
    <location>
        <begin position="761"/>
        <end position="774"/>
    </location>
</feature>
<feature type="region of interest" description="Disordered" evidence="2">
    <location>
        <begin position="545"/>
        <end position="569"/>
    </location>
</feature>
<feature type="region of interest" description="Disordered" evidence="2">
    <location>
        <begin position="98"/>
        <end position="155"/>
    </location>
</feature>
<sequence>MESTLCFVCSRCGHPICSREDVITSAVANGTTENAFVYELEDLLNGHPAVPCYSGNEVTEVKAFVSDKLLSLPLPPAARLAASEAVAFSRRAAERENVSLCSGEDQTEGGSPTGKETNGVGSDAPRSCSDDVGSTSSSRDDASSTHDDSTHARGTDHSIANSLACFSRVKEARIDLICVKEDVLAVGLSLCTKDRSADAPTATPVESLLGESAAADVSAPPGTSGGEDSGSASTPSRLPRQSSRDSLIHSSLPTKWASHPGNLMVVEGFIKVLRRTKTARCPWFTTYVCSERLECPLLSFCFKPNEHTPQEAVPEKLASATNVTAPKEWNNLATQEPHQKKERREEENEGREEDGGHLEKHMHPKEMDEVDSFPTRFVGLELKLICERQWGLRDFQKRYQQSKDLETFRALFPEAEELESVHSRITALRMQSELYGSLLRKHKEQNDVQCALIQSQKERISSYEEKLSTMQQIIEAQRAQLEMQGRQIKHQEELLRNHRSQVMTQQQQIRVEQLLLSEQSRTIESQREQITIMKEQLQPYMKGQWHSQVSGNGPACSSSNNSATTTANPSSGITAAVANAPSTTSTLFRGSRSFLPPTHLMGITGRDVRARAQISTEENSNPQRATTAAAARSAASNVNSVPSESSLSRANDNQWLNKNEEAEELENVVDHTTPSGARISTSYTRGDTHTLLADHNLGLSERTAALIRRIKEEQSRLALARESAVTGEGRRAAASGGGENSVTNGGAIGKDNDGRATRDQEDGEVEMEEATTGS</sequence>
<evidence type="ECO:0000256" key="1">
    <source>
        <dbReference type="SAM" id="Coils"/>
    </source>
</evidence>
<feature type="compositionally biased region" description="Basic and acidic residues" evidence="2">
    <location>
        <begin position="353"/>
        <end position="364"/>
    </location>
</feature>
<feature type="region of interest" description="Disordered" evidence="2">
    <location>
        <begin position="721"/>
        <end position="774"/>
    </location>
</feature>